<keyword evidence="2" id="KW-1185">Reference proteome</keyword>
<evidence type="ECO:0008006" key="3">
    <source>
        <dbReference type="Google" id="ProtNLM"/>
    </source>
</evidence>
<dbReference type="SUPFAM" id="SSF47077">
    <property type="entry name" value="T4 endonuclease V"/>
    <property type="match status" value="1"/>
</dbReference>
<organism evidence="1 2">
    <name type="scientific">Methanosarcina vacuolata Z-761</name>
    <dbReference type="NCBI Taxonomy" id="1434123"/>
    <lineage>
        <taxon>Archaea</taxon>
        <taxon>Methanobacteriati</taxon>
        <taxon>Methanobacteriota</taxon>
        <taxon>Stenosarchaea group</taxon>
        <taxon>Methanomicrobia</taxon>
        <taxon>Methanosarcinales</taxon>
        <taxon>Methanosarcinaceae</taxon>
        <taxon>Methanosarcina</taxon>
    </lineage>
</organism>
<evidence type="ECO:0000313" key="1">
    <source>
        <dbReference type="EMBL" id="AKB45221.1"/>
    </source>
</evidence>
<dbReference type="KEGG" id="mvc:MSVAZ_2952"/>
<sequence length="109" mass="12910">MRIWDIPPEKMCRQHLLGEHRELHALWSIITNNKKAYAHHPETLRWKGKLKALYLRHEALVREMTERGYKHHTPLDPALATGKAVQDEFVDSYDKQVQILKERGCECRV</sequence>
<gene>
    <name evidence="1" type="ORF">MSVAZ_2952</name>
</gene>
<dbReference type="PATRIC" id="fig|1434123.4.peg.3623"/>
<reference evidence="1 2" key="1">
    <citation type="submission" date="2014-07" db="EMBL/GenBank/DDBJ databases">
        <title>Methanogenic archaea and the global carbon cycle.</title>
        <authorList>
            <person name="Henriksen J.R."/>
            <person name="Luke J."/>
            <person name="Reinhart S."/>
            <person name="Benedict M.N."/>
            <person name="Youngblut N.D."/>
            <person name="Metcalf M.E."/>
            <person name="Whitaker R.J."/>
            <person name="Metcalf W.W."/>
        </authorList>
    </citation>
    <scope>NUCLEOTIDE SEQUENCE [LARGE SCALE GENOMIC DNA]</scope>
    <source>
        <strain evidence="1 2">Z-761</strain>
    </source>
</reference>
<dbReference type="Pfam" id="PF03013">
    <property type="entry name" value="Pyr_excise"/>
    <property type="match status" value="1"/>
</dbReference>
<dbReference type="EMBL" id="CP009520">
    <property type="protein sequence ID" value="AKB45221.1"/>
    <property type="molecule type" value="Genomic_DNA"/>
</dbReference>
<dbReference type="Gene3D" id="1.10.440.10">
    <property type="entry name" value="T4 endonuclease V"/>
    <property type="match status" value="1"/>
</dbReference>
<dbReference type="AlphaFoldDB" id="A0A0E3LI13"/>
<evidence type="ECO:0000313" key="2">
    <source>
        <dbReference type="Proteomes" id="UP000033096"/>
    </source>
</evidence>
<protein>
    <recommendedName>
        <fullName evidence="3">Pyrimidine dimer DNA glycosylase</fullName>
    </recommendedName>
</protein>
<name>A0A0E3LI13_9EURY</name>
<dbReference type="GeneID" id="24811474"/>
<dbReference type="InterPro" id="IPR024796">
    <property type="entry name" value="T4_endonuc_V"/>
</dbReference>
<accession>A0A0E3LI13</accession>
<proteinExistence type="predicted"/>
<dbReference type="HOGENOM" id="CLU_2313761_0_0_2"/>
<dbReference type="Proteomes" id="UP000033096">
    <property type="component" value="Chromosome"/>
</dbReference>
<dbReference type="InterPro" id="IPR004260">
    <property type="entry name" value="Pyr-dimer_DNA_glycosylase"/>
</dbReference>
<dbReference type="RefSeq" id="WP_048122486.1">
    <property type="nucleotide sequence ID" value="NZ_CP009520.1"/>
</dbReference>